<name>A0ABS7QV82_9ACTN</name>
<sequence>MDKRIRTLFFLWSFSGILAGAVLGAASEGVFGALVGAVLGFAAASAVVLYWGEHGGARHRRRTPAHRPHLN</sequence>
<dbReference type="RefSeq" id="WP_222979865.1">
    <property type="nucleotide sequence ID" value="NZ_JAINVZ010000014.1"/>
</dbReference>
<keyword evidence="1" id="KW-1133">Transmembrane helix</keyword>
<keyword evidence="1" id="KW-0812">Transmembrane</keyword>
<organism evidence="2 3">
    <name type="scientific">Streptantibioticus parmotrematis</name>
    <dbReference type="NCBI Taxonomy" id="2873249"/>
    <lineage>
        <taxon>Bacteria</taxon>
        <taxon>Bacillati</taxon>
        <taxon>Actinomycetota</taxon>
        <taxon>Actinomycetes</taxon>
        <taxon>Kitasatosporales</taxon>
        <taxon>Streptomycetaceae</taxon>
        <taxon>Streptantibioticus</taxon>
    </lineage>
</organism>
<gene>
    <name evidence="2" type="ORF">K7472_19960</name>
</gene>
<dbReference type="Proteomes" id="UP001198565">
    <property type="component" value="Unassembled WGS sequence"/>
</dbReference>
<evidence type="ECO:0000313" key="3">
    <source>
        <dbReference type="Proteomes" id="UP001198565"/>
    </source>
</evidence>
<keyword evidence="3" id="KW-1185">Reference proteome</keyword>
<comment type="caution">
    <text evidence="2">The sequence shown here is derived from an EMBL/GenBank/DDBJ whole genome shotgun (WGS) entry which is preliminary data.</text>
</comment>
<reference evidence="2 3" key="1">
    <citation type="submission" date="2021-08" db="EMBL/GenBank/DDBJ databases">
        <title>Streptomyces sp. PTM05 isolated from lichen.</title>
        <authorList>
            <person name="Somphong A."/>
            <person name="Phongsopitanun W."/>
            <person name="Tanasupawat S."/>
        </authorList>
    </citation>
    <scope>NUCLEOTIDE SEQUENCE [LARGE SCALE GENOMIC DNA]</scope>
    <source>
        <strain evidence="2 3">Ptm05</strain>
    </source>
</reference>
<evidence type="ECO:0000256" key="1">
    <source>
        <dbReference type="SAM" id="Phobius"/>
    </source>
</evidence>
<evidence type="ECO:0000313" key="2">
    <source>
        <dbReference type="EMBL" id="MBY8887105.1"/>
    </source>
</evidence>
<dbReference type="EMBL" id="JAINVZ010000014">
    <property type="protein sequence ID" value="MBY8887105.1"/>
    <property type="molecule type" value="Genomic_DNA"/>
</dbReference>
<protein>
    <recommendedName>
        <fullName evidence="4">Glycine zipper domain-containing protein</fullName>
    </recommendedName>
</protein>
<accession>A0ABS7QV82</accession>
<evidence type="ECO:0008006" key="4">
    <source>
        <dbReference type="Google" id="ProtNLM"/>
    </source>
</evidence>
<keyword evidence="1" id="KW-0472">Membrane</keyword>
<proteinExistence type="predicted"/>
<feature type="transmembrane region" description="Helical" evidence="1">
    <location>
        <begin position="34"/>
        <end position="52"/>
    </location>
</feature>